<keyword evidence="4" id="KW-0249">Electron transport</keyword>
<dbReference type="GO" id="GO:0005506">
    <property type="term" value="F:iron ion binding"/>
    <property type="evidence" value="ECO:0007669"/>
    <property type="project" value="InterPro"/>
</dbReference>
<evidence type="ECO:0000256" key="1">
    <source>
        <dbReference type="ARBA" id="ARBA00022448"/>
    </source>
</evidence>
<evidence type="ECO:0000256" key="5">
    <source>
        <dbReference type="ARBA" id="ARBA00023004"/>
    </source>
</evidence>
<dbReference type="SUPFAM" id="SSF47175">
    <property type="entry name" value="Cytochromes"/>
    <property type="match status" value="1"/>
</dbReference>
<gene>
    <name evidence="9" type="ORF">H7F49_14465</name>
</gene>
<dbReference type="GO" id="GO:0042597">
    <property type="term" value="C:periplasmic space"/>
    <property type="evidence" value="ECO:0007669"/>
    <property type="project" value="InterPro"/>
</dbReference>
<comment type="PTM">
    <text evidence="7">Binds 1 heme group per subunit.</text>
</comment>
<keyword evidence="1" id="KW-0813">Transport</keyword>
<dbReference type="RefSeq" id="WP_185684289.1">
    <property type="nucleotide sequence ID" value="NZ_JACLAU010000029.1"/>
</dbReference>
<dbReference type="Pfam" id="PF01322">
    <property type="entry name" value="Cytochrom_C_2"/>
    <property type="match status" value="1"/>
</dbReference>
<organism evidence="9 10">
    <name type="scientific">Novosphingobium aerophilum</name>
    <dbReference type="NCBI Taxonomy" id="2839843"/>
    <lineage>
        <taxon>Bacteria</taxon>
        <taxon>Pseudomonadati</taxon>
        <taxon>Pseudomonadota</taxon>
        <taxon>Alphaproteobacteria</taxon>
        <taxon>Sphingomonadales</taxon>
        <taxon>Sphingomonadaceae</taxon>
        <taxon>Novosphingobium</taxon>
    </lineage>
</organism>
<feature type="signal peptide" evidence="8">
    <location>
        <begin position="1"/>
        <end position="20"/>
    </location>
</feature>
<keyword evidence="5 6" id="KW-0408">Iron</keyword>
<dbReference type="InterPro" id="IPR010980">
    <property type="entry name" value="Cyt_c/b562"/>
</dbReference>
<dbReference type="EMBL" id="JACLAU010000029">
    <property type="protein sequence ID" value="MBC2652898.1"/>
    <property type="molecule type" value="Genomic_DNA"/>
</dbReference>
<keyword evidence="8" id="KW-0732">Signal</keyword>
<evidence type="ECO:0000256" key="8">
    <source>
        <dbReference type="SAM" id="SignalP"/>
    </source>
</evidence>
<feature type="binding site" description="covalent" evidence="7">
    <location>
        <position position="140"/>
    </location>
    <ligand>
        <name>heme c</name>
        <dbReference type="ChEBI" id="CHEBI:61717"/>
    </ligand>
</feature>
<dbReference type="GO" id="GO:0022900">
    <property type="term" value="P:electron transport chain"/>
    <property type="evidence" value="ECO:0007669"/>
    <property type="project" value="InterPro"/>
</dbReference>
<dbReference type="PIRSF" id="PIRSF000027">
    <property type="entry name" value="Cytc_c_prime"/>
    <property type="match status" value="1"/>
</dbReference>
<evidence type="ECO:0000256" key="7">
    <source>
        <dbReference type="PIRSR" id="PIRSR000027-2"/>
    </source>
</evidence>
<evidence type="ECO:0000256" key="2">
    <source>
        <dbReference type="ARBA" id="ARBA00022617"/>
    </source>
</evidence>
<dbReference type="AlphaFoldDB" id="A0A7X1F9H5"/>
<reference evidence="9 10" key="1">
    <citation type="submission" date="2020-08" db="EMBL/GenBank/DDBJ databases">
        <title>The genome sequence of Novosphingobium flavum 4Y4.</title>
        <authorList>
            <person name="Liu Y."/>
        </authorList>
    </citation>
    <scope>NUCLEOTIDE SEQUENCE [LARGE SCALE GENOMIC DNA]</scope>
    <source>
        <strain evidence="9 10">4Y4</strain>
    </source>
</reference>
<dbReference type="InterPro" id="IPR012127">
    <property type="entry name" value="Cyt_c_prime"/>
</dbReference>
<evidence type="ECO:0000313" key="9">
    <source>
        <dbReference type="EMBL" id="MBC2652898.1"/>
    </source>
</evidence>
<name>A0A7X1F9H5_9SPHN</name>
<sequence length="149" mass="15293">MKLAHTALIAALLVPAVAFAAGPNIYKARHDNFEAMGRAMKGTADQFKSGNPDIAVIRANAAVLAAAAPKVAGMFPKGTGVEGNPKSEALPAIWQKPADFAAANKRLVDATKAFQAATATGDMTAVQGAFGAVGGSCKNCHESFRKPRA</sequence>
<dbReference type="GO" id="GO:0020037">
    <property type="term" value="F:heme binding"/>
    <property type="evidence" value="ECO:0007669"/>
    <property type="project" value="InterPro"/>
</dbReference>
<keyword evidence="2 7" id="KW-0349">Heme</keyword>
<evidence type="ECO:0000256" key="4">
    <source>
        <dbReference type="ARBA" id="ARBA00022982"/>
    </source>
</evidence>
<evidence type="ECO:0000256" key="6">
    <source>
        <dbReference type="PIRSR" id="PIRSR000027-1"/>
    </source>
</evidence>
<dbReference type="PROSITE" id="PS51009">
    <property type="entry name" value="CYTCII"/>
    <property type="match status" value="1"/>
</dbReference>
<dbReference type="PRINTS" id="PR00608">
    <property type="entry name" value="CYTCHROMECII"/>
</dbReference>
<keyword evidence="10" id="KW-1185">Reference proteome</keyword>
<feature type="binding site" description="axial binding residue" evidence="6">
    <location>
        <position position="141"/>
    </location>
    <ligand>
        <name>heme c</name>
        <dbReference type="ChEBI" id="CHEBI:61717"/>
    </ligand>
    <ligandPart>
        <name>Fe</name>
        <dbReference type="ChEBI" id="CHEBI:18248"/>
    </ligandPart>
</feature>
<dbReference type="InterPro" id="IPR002321">
    <property type="entry name" value="Cyt_c_II"/>
</dbReference>
<evidence type="ECO:0000313" key="10">
    <source>
        <dbReference type="Proteomes" id="UP000520156"/>
    </source>
</evidence>
<keyword evidence="3 6" id="KW-0479">Metal-binding</keyword>
<feature type="chain" id="PRO_5031356464" evidence="8">
    <location>
        <begin position="21"/>
        <end position="149"/>
    </location>
</feature>
<evidence type="ECO:0000256" key="3">
    <source>
        <dbReference type="ARBA" id="ARBA00022723"/>
    </source>
</evidence>
<accession>A0A7X1F9H5</accession>
<proteinExistence type="predicted"/>
<dbReference type="Proteomes" id="UP000520156">
    <property type="component" value="Unassembled WGS sequence"/>
</dbReference>
<comment type="caution">
    <text evidence="9">The sequence shown here is derived from an EMBL/GenBank/DDBJ whole genome shotgun (WGS) entry which is preliminary data.</text>
</comment>
<protein>
    <submittedName>
        <fullName evidence="9">Cytochrome c</fullName>
    </submittedName>
</protein>
<dbReference type="InterPro" id="IPR015984">
    <property type="entry name" value="Cyt_c_prime_subgr"/>
</dbReference>
<dbReference type="Gene3D" id="1.20.120.10">
    <property type="entry name" value="Cytochrome c/b562"/>
    <property type="match status" value="1"/>
</dbReference>
<feature type="binding site" description="covalent" evidence="7">
    <location>
        <position position="137"/>
    </location>
    <ligand>
        <name>heme c</name>
        <dbReference type="ChEBI" id="CHEBI:61717"/>
    </ligand>
</feature>
<dbReference type="GO" id="GO:0009055">
    <property type="term" value="F:electron transfer activity"/>
    <property type="evidence" value="ECO:0007669"/>
    <property type="project" value="InterPro"/>
</dbReference>